<reference evidence="1 2" key="1">
    <citation type="submission" date="2016-07" db="EMBL/GenBank/DDBJ databases">
        <title>Complete genome sequence of the Lentzea guizhouensis DHS C013.</title>
        <authorList>
            <person name="Cao C."/>
        </authorList>
    </citation>
    <scope>NUCLEOTIDE SEQUENCE [LARGE SCALE GENOMIC DNA]</scope>
    <source>
        <strain evidence="1 2">DHS C013</strain>
    </source>
</reference>
<proteinExistence type="predicted"/>
<keyword evidence="2" id="KW-1185">Reference proteome</keyword>
<evidence type="ECO:0000313" key="1">
    <source>
        <dbReference type="EMBL" id="ANZ38775.1"/>
    </source>
</evidence>
<dbReference type="KEGG" id="led:BBK82_24620"/>
<organism evidence="1 2">
    <name type="scientific">Lentzea guizhouensis</name>
    <dbReference type="NCBI Taxonomy" id="1586287"/>
    <lineage>
        <taxon>Bacteria</taxon>
        <taxon>Bacillati</taxon>
        <taxon>Actinomycetota</taxon>
        <taxon>Actinomycetes</taxon>
        <taxon>Pseudonocardiales</taxon>
        <taxon>Pseudonocardiaceae</taxon>
        <taxon>Lentzea</taxon>
    </lineage>
</organism>
<dbReference type="AlphaFoldDB" id="A0A1B2HM49"/>
<dbReference type="SUPFAM" id="SSF69864">
    <property type="entry name" value="Argininosuccinate synthetase, C-terminal domain"/>
    <property type="match status" value="1"/>
</dbReference>
<evidence type="ECO:0000313" key="2">
    <source>
        <dbReference type="Proteomes" id="UP000093053"/>
    </source>
</evidence>
<name>A0A1B2HM49_9PSEU</name>
<dbReference type="Proteomes" id="UP000093053">
    <property type="component" value="Chromosome"/>
</dbReference>
<accession>A0A1B2HM49</accession>
<evidence type="ECO:0008006" key="3">
    <source>
        <dbReference type="Google" id="ProtNLM"/>
    </source>
</evidence>
<dbReference type="EMBL" id="CP016793">
    <property type="protein sequence ID" value="ANZ38775.1"/>
    <property type="molecule type" value="Genomic_DNA"/>
</dbReference>
<dbReference type="RefSeq" id="WP_065917121.1">
    <property type="nucleotide sequence ID" value="NZ_CP016793.1"/>
</dbReference>
<gene>
    <name evidence="1" type="ORF">BBK82_24620</name>
</gene>
<protein>
    <recommendedName>
        <fullName evidence="3">Argininosuccinate synthase</fullName>
    </recommendedName>
</protein>
<sequence length="88" mass="9188">MNDAVHAVVTFDDGVPVAVDGETLTVPEAVRELNFRAGVVRSSLGSVALRVARTAIRGGSGEVDITLSEGRVVGIVARSEESLYDFAS</sequence>
<dbReference type="STRING" id="1586287.BBK82_24620"/>
<dbReference type="GO" id="GO:0004055">
    <property type="term" value="F:argininosuccinate synthase activity"/>
    <property type="evidence" value="ECO:0007669"/>
    <property type="project" value="InterPro"/>
</dbReference>
<dbReference type="InterPro" id="IPR024074">
    <property type="entry name" value="AS_cat/multimer_dom_body"/>
</dbReference>